<reference evidence="3 4" key="1">
    <citation type="submission" date="2019-10" db="EMBL/GenBank/DDBJ databases">
        <authorList>
            <person name="Palmer J.M."/>
        </authorList>
    </citation>
    <scope>NUCLEOTIDE SEQUENCE [LARGE SCALE GENOMIC DNA]</scope>
    <source>
        <strain evidence="3 4">TWF730</strain>
    </source>
</reference>
<comment type="caution">
    <text evidence="3">The sequence shown here is derived from an EMBL/GenBank/DDBJ whole genome shotgun (WGS) entry which is preliminary data.</text>
</comment>
<dbReference type="GO" id="GO:0006396">
    <property type="term" value="P:RNA processing"/>
    <property type="evidence" value="ECO:0007669"/>
    <property type="project" value="InterPro"/>
</dbReference>
<dbReference type="InterPro" id="IPR000999">
    <property type="entry name" value="RNase_III_dom"/>
</dbReference>
<sequence>MDGACVQTPIIKVPQGMILPQIETENLRASALMDPNRRQPFSQRHLHHVGKYAYNLAVSIYLTTTFPGASDERMSELQQRLATVSEVSNIAVQFGLDKSVSSYNSSVDEDAMANVFFAWTAALLAEGGIYMVCKFISTLLEANYGQIQGLACVPNGEPSSRHSLSTLDGQNDDAMEDQENDAPVEIPIPSGSVTVGESPSKRKLTYSDSQDSLTSEPEDPAQVAGSETMKRRRFATARSFLLPRF</sequence>
<evidence type="ECO:0000313" key="3">
    <source>
        <dbReference type="EMBL" id="KAK6331474.1"/>
    </source>
</evidence>
<feature type="compositionally biased region" description="Acidic residues" evidence="1">
    <location>
        <begin position="170"/>
        <end position="182"/>
    </location>
</feature>
<feature type="compositionally biased region" description="Polar residues" evidence="1">
    <location>
        <begin position="158"/>
        <end position="169"/>
    </location>
</feature>
<dbReference type="GO" id="GO:0004525">
    <property type="term" value="F:ribonuclease III activity"/>
    <property type="evidence" value="ECO:0007669"/>
    <property type="project" value="InterPro"/>
</dbReference>
<dbReference type="Proteomes" id="UP001373714">
    <property type="component" value="Unassembled WGS sequence"/>
</dbReference>
<evidence type="ECO:0000256" key="1">
    <source>
        <dbReference type="SAM" id="MobiDB-lite"/>
    </source>
</evidence>
<dbReference type="EMBL" id="JAVHNS010000018">
    <property type="protein sequence ID" value="KAK6331474.1"/>
    <property type="molecule type" value="Genomic_DNA"/>
</dbReference>
<name>A0AAV9U187_9PEZI</name>
<feature type="domain" description="RNase III" evidence="2">
    <location>
        <begin position="36"/>
        <end position="128"/>
    </location>
</feature>
<protein>
    <recommendedName>
        <fullName evidence="2">RNase III domain-containing protein</fullName>
    </recommendedName>
</protein>
<dbReference type="InterPro" id="IPR036389">
    <property type="entry name" value="RNase_III_sf"/>
</dbReference>
<dbReference type="SUPFAM" id="SSF69065">
    <property type="entry name" value="RNase III domain-like"/>
    <property type="match status" value="1"/>
</dbReference>
<keyword evidence="4" id="KW-1185">Reference proteome</keyword>
<feature type="region of interest" description="Disordered" evidence="1">
    <location>
        <begin position="158"/>
        <end position="230"/>
    </location>
</feature>
<organism evidence="3 4">
    <name type="scientific">Orbilia blumenaviensis</name>
    <dbReference type="NCBI Taxonomy" id="1796055"/>
    <lineage>
        <taxon>Eukaryota</taxon>
        <taxon>Fungi</taxon>
        <taxon>Dikarya</taxon>
        <taxon>Ascomycota</taxon>
        <taxon>Pezizomycotina</taxon>
        <taxon>Orbiliomycetes</taxon>
        <taxon>Orbiliales</taxon>
        <taxon>Orbiliaceae</taxon>
        <taxon>Orbilia</taxon>
    </lineage>
</organism>
<proteinExistence type="predicted"/>
<dbReference type="AlphaFoldDB" id="A0AAV9U187"/>
<feature type="compositionally biased region" description="Polar residues" evidence="1">
    <location>
        <begin position="206"/>
        <end position="215"/>
    </location>
</feature>
<dbReference type="Pfam" id="PF22935">
    <property type="entry name" value="RM44_endonuclase"/>
    <property type="match status" value="1"/>
</dbReference>
<accession>A0AAV9U187</accession>
<dbReference type="PROSITE" id="PS50142">
    <property type="entry name" value="RNASE_3_2"/>
    <property type="match status" value="1"/>
</dbReference>
<gene>
    <name evidence="3" type="ORF">TWF730_004556</name>
</gene>
<dbReference type="Gene3D" id="1.10.1520.10">
    <property type="entry name" value="Ribonuclease III domain"/>
    <property type="match status" value="1"/>
</dbReference>
<dbReference type="InterPro" id="IPR055189">
    <property type="entry name" value="RM44_endonuclase"/>
</dbReference>
<evidence type="ECO:0000313" key="4">
    <source>
        <dbReference type="Proteomes" id="UP001373714"/>
    </source>
</evidence>
<evidence type="ECO:0000259" key="2">
    <source>
        <dbReference type="PROSITE" id="PS50142"/>
    </source>
</evidence>